<dbReference type="Pfam" id="PF00583">
    <property type="entry name" value="Acetyltransf_1"/>
    <property type="match status" value="1"/>
</dbReference>
<evidence type="ECO:0000313" key="4">
    <source>
        <dbReference type="Proteomes" id="UP000236333"/>
    </source>
</evidence>
<dbReference type="OrthoDB" id="2017234at2759"/>
<feature type="domain" description="N-acetyltransferase" evidence="2">
    <location>
        <begin position="76"/>
        <end position="245"/>
    </location>
</feature>
<dbReference type="PANTHER" id="PTHR47489">
    <property type="entry name" value="ACYL-COA N-ACYLTRANSFERASES (NAT) SUPERFAMILY PROTEIN"/>
    <property type="match status" value="1"/>
</dbReference>
<dbReference type="Proteomes" id="UP000236333">
    <property type="component" value="Unassembled WGS sequence"/>
</dbReference>
<sequence length="245" mass="26599">MGTTHASAGRPRDRAAAGRGTLERGQRLKVDTAQGRLVVYRLARGDVQAAGVVLTRAFAGTAESVALSAVLQDIQSMARDGSEHQQQQQHQEQQLPQQQPEPQAESQQDIFLVARLYPSDPSSALLPPGQASRLIGTAAVSLSPASQLMRRLPPANLPPPSAAYVSNMAVDPKFRRRGVARALLAACEEVARRAGSAEAWLHVREADAPARGLYDKEGYVVVSTDTWLDTMRYGMRARLLMRRAL</sequence>
<dbReference type="EMBL" id="PGGS01000016">
    <property type="protein sequence ID" value="PNH12032.1"/>
    <property type="molecule type" value="Genomic_DNA"/>
</dbReference>
<dbReference type="InterPro" id="IPR000182">
    <property type="entry name" value="GNAT_dom"/>
</dbReference>
<dbReference type="GO" id="GO:0016747">
    <property type="term" value="F:acyltransferase activity, transferring groups other than amino-acyl groups"/>
    <property type="evidence" value="ECO:0007669"/>
    <property type="project" value="InterPro"/>
</dbReference>
<dbReference type="Gene3D" id="3.40.630.30">
    <property type="match status" value="1"/>
</dbReference>
<dbReference type="SUPFAM" id="SSF55729">
    <property type="entry name" value="Acyl-CoA N-acyltransferases (Nat)"/>
    <property type="match status" value="1"/>
</dbReference>
<feature type="compositionally biased region" description="Basic and acidic residues" evidence="1">
    <location>
        <begin position="10"/>
        <end position="26"/>
    </location>
</feature>
<evidence type="ECO:0000256" key="1">
    <source>
        <dbReference type="SAM" id="MobiDB-lite"/>
    </source>
</evidence>
<evidence type="ECO:0000259" key="2">
    <source>
        <dbReference type="PROSITE" id="PS51186"/>
    </source>
</evidence>
<dbReference type="InterPro" id="IPR016181">
    <property type="entry name" value="Acyl_CoA_acyltransferase"/>
</dbReference>
<gene>
    <name evidence="3" type="ORF">TSOC_001094</name>
</gene>
<keyword evidence="4" id="KW-1185">Reference proteome</keyword>
<proteinExistence type="predicted"/>
<feature type="region of interest" description="Disordered" evidence="1">
    <location>
        <begin position="78"/>
        <end position="106"/>
    </location>
</feature>
<dbReference type="AlphaFoldDB" id="A0A2J8AHN9"/>
<comment type="caution">
    <text evidence="3">The sequence shown here is derived from an EMBL/GenBank/DDBJ whole genome shotgun (WGS) entry which is preliminary data.</text>
</comment>
<organism evidence="3 4">
    <name type="scientific">Tetrabaena socialis</name>
    <dbReference type="NCBI Taxonomy" id="47790"/>
    <lineage>
        <taxon>Eukaryota</taxon>
        <taxon>Viridiplantae</taxon>
        <taxon>Chlorophyta</taxon>
        <taxon>core chlorophytes</taxon>
        <taxon>Chlorophyceae</taxon>
        <taxon>CS clade</taxon>
        <taxon>Chlamydomonadales</taxon>
        <taxon>Tetrabaenaceae</taxon>
        <taxon>Tetrabaena</taxon>
    </lineage>
</organism>
<dbReference type="PROSITE" id="PS51186">
    <property type="entry name" value="GNAT"/>
    <property type="match status" value="1"/>
</dbReference>
<evidence type="ECO:0000313" key="3">
    <source>
        <dbReference type="EMBL" id="PNH12032.1"/>
    </source>
</evidence>
<feature type="compositionally biased region" description="Low complexity" evidence="1">
    <location>
        <begin position="85"/>
        <end position="106"/>
    </location>
</feature>
<accession>A0A2J8AHN9</accession>
<dbReference type="CDD" id="cd04301">
    <property type="entry name" value="NAT_SF"/>
    <property type="match status" value="1"/>
</dbReference>
<feature type="region of interest" description="Disordered" evidence="1">
    <location>
        <begin position="1"/>
        <end position="26"/>
    </location>
</feature>
<dbReference type="PANTHER" id="PTHR47489:SF2">
    <property type="entry name" value="GCN5-RELATED N-ACETYLTRANSFERASE 5, CHLOROPLASTIC"/>
    <property type="match status" value="1"/>
</dbReference>
<name>A0A2J8AHN9_9CHLO</name>
<protein>
    <recommendedName>
        <fullName evidence="2">N-acetyltransferase domain-containing protein</fullName>
    </recommendedName>
</protein>
<reference evidence="3 4" key="1">
    <citation type="journal article" date="2017" name="Mol. Biol. Evol.">
        <title>The 4-celled Tetrabaena socialis nuclear genome reveals the essential components for genetic control of cell number at the origin of multicellularity in the volvocine lineage.</title>
        <authorList>
            <person name="Featherston J."/>
            <person name="Arakaki Y."/>
            <person name="Hanschen E.R."/>
            <person name="Ferris P.J."/>
            <person name="Michod R.E."/>
            <person name="Olson B.J.S.C."/>
            <person name="Nozaki H."/>
            <person name="Durand P.M."/>
        </authorList>
    </citation>
    <scope>NUCLEOTIDE SEQUENCE [LARGE SCALE GENOMIC DNA]</scope>
    <source>
        <strain evidence="3 4">NIES-571</strain>
    </source>
</reference>